<accession>A0ABW1ZGH5</accession>
<feature type="chain" id="PRO_5045378622" evidence="1">
    <location>
        <begin position="21"/>
        <end position="150"/>
    </location>
</feature>
<organism evidence="2 3">
    <name type="scientific">Deinococcus multiflagellatus</name>
    <dbReference type="NCBI Taxonomy" id="1656887"/>
    <lineage>
        <taxon>Bacteria</taxon>
        <taxon>Thermotogati</taxon>
        <taxon>Deinococcota</taxon>
        <taxon>Deinococci</taxon>
        <taxon>Deinococcales</taxon>
        <taxon>Deinococcaceae</taxon>
        <taxon>Deinococcus</taxon>
    </lineage>
</organism>
<keyword evidence="3" id="KW-1185">Reference proteome</keyword>
<gene>
    <name evidence="2" type="ORF">ACFP90_03755</name>
</gene>
<feature type="signal peptide" evidence="1">
    <location>
        <begin position="1"/>
        <end position="20"/>
    </location>
</feature>
<keyword evidence="1" id="KW-0732">Signal</keyword>
<dbReference type="Proteomes" id="UP001596317">
    <property type="component" value="Unassembled WGS sequence"/>
</dbReference>
<evidence type="ECO:0000256" key="1">
    <source>
        <dbReference type="SAM" id="SignalP"/>
    </source>
</evidence>
<dbReference type="RefSeq" id="WP_224604036.1">
    <property type="nucleotide sequence ID" value="NZ_JAIQXV010000001.1"/>
</dbReference>
<sequence length="150" mass="16187">MRRLLLAAALAALSVPSARALIVPMPGWTPVGGDANYWTDASGNCLMREERHGQAFPAFTSPDEARAFALKLQGSLGRTMRNVVTQPVDRAGRWSVLAAYDFKEGGTSYRVSQLFLSDSGLLRTVTGSSAADGADACVNEMRDFIRYLAD</sequence>
<reference evidence="3" key="1">
    <citation type="journal article" date="2019" name="Int. J. Syst. Evol. Microbiol.">
        <title>The Global Catalogue of Microorganisms (GCM) 10K type strain sequencing project: providing services to taxonomists for standard genome sequencing and annotation.</title>
        <authorList>
            <consortium name="The Broad Institute Genomics Platform"/>
            <consortium name="The Broad Institute Genome Sequencing Center for Infectious Disease"/>
            <person name="Wu L."/>
            <person name="Ma J."/>
        </authorList>
    </citation>
    <scope>NUCLEOTIDE SEQUENCE [LARGE SCALE GENOMIC DNA]</scope>
    <source>
        <strain evidence="3">CCUG 63830</strain>
    </source>
</reference>
<comment type="caution">
    <text evidence="2">The sequence shown here is derived from an EMBL/GenBank/DDBJ whole genome shotgun (WGS) entry which is preliminary data.</text>
</comment>
<evidence type="ECO:0000313" key="3">
    <source>
        <dbReference type="Proteomes" id="UP001596317"/>
    </source>
</evidence>
<name>A0ABW1ZGH5_9DEIO</name>
<protein>
    <submittedName>
        <fullName evidence="2">Uncharacterized protein</fullName>
    </submittedName>
</protein>
<proteinExistence type="predicted"/>
<evidence type="ECO:0000313" key="2">
    <source>
        <dbReference type="EMBL" id="MFC6659583.1"/>
    </source>
</evidence>
<dbReference type="EMBL" id="JBHSWB010000001">
    <property type="protein sequence ID" value="MFC6659583.1"/>
    <property type="molecule type" value="Genomic_DNA"/>
</dbReference>